<dbReference type="HOGENOM" id="CLU_1414457_0_0_11"/>
<dbReference type="AlphaFoldDB" id="D1A5G9"/>
<evidence type="ECO:0000259" key="1">
    <source>
        <dbReference type="Pfam" id="PF05076"/>
    </source>
</evidence>
<protein>
    <recommendedName>
        <fullName evidence="1">Suppressor of fused-like domain-containing protein</fullName>
    </recommendedName>
</protein>
<organism evidence="2 3">
    <name type="scientific">Thermomonospora curvata (strain ATCC 19995 / DSM 43183 / JCM 3096 / KCTC 9072 / NBRC 15933 / NCIMB 10081 / Henssen B9)</name>
    <dbReference type="NCBI Taxonomy" id="471852"/>
    <lineage>
        <taxon>Bacteria</taxon>
        <taxon>Bacillati</taxon>
        <taxon>Actinomycetota</taxon>
        <taxon>Actinomycetes</taxon>
        <taxon>Streptosporangiales</taxon>
        <taxon>Thermomonosporaceae</taxon>
        <taxon>Thermomonospora</taxon>
    </lineage>
</organism>
<name>D1A5G9_THECD</name>
<dbReference type="EMBL" id="CP001738">
    <property type="protein sequence ID" value="ACY96329.1"/>
    <property type="molecule type" value="Genomic_DNA"/>
</dbReference>
<evidence type="ECO:0000313" key="2">
    <source>
        <dbReference type="EMBL" id="ACY96329.1"/>
    </source>
</evidence>
<feature type="domain" description="Suppressor of fused-like" evidence="1">
    <location>
        <begin position="58"/>
        <end position="192"/>
    </location>
</feature>
<sequence length="195" mass="21899">MTLHKSNPGGEQDYQAIDRHLRGFWPGAHFHDFSWTKGPIQQVLPRFRVRRITPASAQDAWVYVTKGAFEADGGQRLEFIIEAPAEDPIHVESLAMVTYRHLTGPPLDLGQTVAIGRPWITGSPQDHFMVDLPYPFGPKLEWAELPNGEPVRFLWLVPITASEAEYARTHGADALGDLLEQNQADVLDPQRRSVV</sequence>
<dbReference type="SUPFAM" id="SSF103359">
    <property type="entry name" value="Suppressor of Fused, N-terminal domain"/>
    <property type="match status" value="1"/>
</dbReference>
<dbReference type="Proteomes" id="UP000001918">
    <property type="component" value="Chromosome"/>
</dbReference>
<dbReference type="KEGG" id="tcu:Tcur_0736"/>
<dbReference type="InterPro" id="IPR037181">
    <property type="entry name" value="SUFU_N"/>
</dbReference>
<dbReference type="InterPro" id="IPR020941">
    <property type="entry name" value="SUFU-like_domain"/>
</dbReference>
<dbReference type="STRING" id="471852.Tcur_0736"/>
<evidence type="ECO:0000313" key="3">
    <source>
        <dbReference type="Proteomes" id="UP000001918"/>
    </source>
</evidence>
<gene>
    <name evidence="2" type="ordered locus">Tcur_0736</name>
</gene>
<dbReference type="eggNOG" id="ENOG50334RH">
    <property type="taxonomic scope" value="Bacteria"/>
</dbReference>
<accession>D1A5G9</accession>
<dbReference type="Pfam" id="PF05076">
    <property type="entry name" value="SUFU"/>
    <property type="match status" value="1"/>
</dbReference>
<reference evidence="2 3" key="1">
    <citation type="journal article" date="2011" name="Stand. Genomic Sci.">
        <title>Complete genome sequence of Thermomonospora curvata type strain (B9).</title>
        <authorList>
            <person name="Chertkov O."/>
            <person name="Sikorski J."/>
            <person name="Nolan M."/>
            <person name="Lapidus A."/>
            <person name="Lucas S."/>
            <person name="Del Rio T.G."/>
            <person name="Tice H."/>
            <person name="Cheng J.F."/>
            <person name="Goodwin L."/>
            <person name="Pitluck S."/>
            <person name="Liolios K."/>
            <person name="Ivanova N."/>
            <person name="Mavromatis K."/>
            <person name="Mikhailova N."/>
            <person name="Ovchinnikova G."/>
            <person name="Pati A."/>
            <person name="Chen A."/>
            <person name="Palaniappan K."/>
            <person name="Djao O.D."/>
            <person name="Land M."/>
            <person name="Hauser L."/>
            <person name="Chang Y.J."/>
            <person name="Jeffries C.D."/>
            <person name="Brettin T."/>
            <person name="Han C."/>
            <person name="Detter J.C."/>
            <person name="Rohde M."/>
            <person name="Goker M."/>
            <person name="Woyke T."/>
            <person name="Bristow J."/>
            <person name="Eisen J.A."/>
            <person name="Markowitz V."/>
            <person name="Hugenholtz P."/>
            <person name="Klenk H.P."/>
            <person name="Kyrpides N.C."/>
        </authorList>
    </citation>
    <scope>NUCLEOTIDE SEQUENCE [LARGE SCALE GENOMIC DNA]</scope>
    <source>
        <strain evidence="3">ATCC 19995 / DSM 43183 / JCM 3096 / KCTC 9072 / NBRC 15933 / NCIMB 10081 / Henssen B9</strain>
    </source>
</reference>
<keyword evidence="3" id="KW-1185">Reference proteome</keyword>
<proteinExistence type="predicted"/>